<evidence type="ECO:0000256" key="1">
    <source>
        <dbReference type="ARBA" id="ARBA00009820"/>
    </source>
</evidence>
<dbReference type="AlphaFoldDB" id="A0A5M8P4Q6"/>
<sequence>MKRLIPYCIVIFLLCLVACTCPVDYTEMSEYAAIYPDYQGTVIPYNIAPLNFRIQAAGDKFYVRFVSGTDSFDLTTHRDVSIPLKKWKKLLSVHKGKDLQIQVFAKENGTWKKYQNRVFRIAADPVDAYLAYRLIEPGYASWNKMGIYQRCVENFDETPIMLNTLTGENCMNCHTFHQKNPDKMLFHLRGKHGGTLFVQHGEVKKVNLQLPWMVKAGVYPRWHPGGRYVAFSTNSTTQGFLATHINKIEVYDTSSDIIMYDTEKNRIFSAGILRSENSYETFPEWSPDGRYLYFCTSPALPMPNSYKELKYSLVRVAFDPATETFSTEADTLVSAWKTGKSVSMPRVSVDGKYLVFCQFDYGTFPIWHRENDLYLLNTATGESENMTEVNSNETDSYHSWSSNGRWLVFSSRRLDGAYTRPFIAYFDTDGKFHKPFLLPQKTPDYYDYLMKSYNIPEWITGKVEVSPYQLAKTAWGEAITPTE</sequence>
<comment type="similarity">
    <text evidence="1">Belongs to the TolB family.</text>
</comment>
<dbReference type="EMBL" id="SNRX01000002">
    <property type="protein sequence ID" value="KAA6303354.1"/>
    <property type="molecule type" value="Genomic_DNA"/>
</dbReference>
<dbReference type="InterPro" id="IPR011042">
    <property type="entry name" value="6-blade_b-propeller_TolB-like"/>
</dbReference>
<dbReference type="PANTHER" id="PTHR36842">
    <property type="entry name" value="PROTEIN TOLB HOMOLOG"/>
    <property type="match status" value="1"/>
</dbReference>
<dbReference type="PANTHER" id="PTHR36842:SF1">
    <property type="entry name" value="PROTEIN TOLB"/>
    <property type="match status" value="1"/>
</dbReference>
<keyword evidence="2" id="KW-0732">Signal</keyword>
<dbReference type="Proteomes" id="UP000324575">
    <property type="component" value="Unassembled WGS sequence"/>
</dbReference>
<dbReference type="EMBL" id="SNRX01000002">
    <property type="protein sequence ID" value="KAA6303293.1"/>
    <property type="molecule type" value="Genomic_DNA"/>
</dbReference>
<reference evidence="4 5" key="1">
    <citation type="submission" date="2019-03" db="EMBL/GenBank/DDBJ databases">
        <title>Single cell metagenomics reveals metabolic interactions within the superorganism composed of flagellate Streblomastix strix and complex community of Bacteroidetes bacteria on its surface.</title>
        <authorList>
            <person name="Treitli S.C."/>
            <person name="Kolisko M."/>
            <person name="Husnik F."/>
            <person name="Keeling P."/>
            <person name="Hampl V."/>
        </authorList>
    </citation>
    <scope>NUCLEOTIDE SEQUENCE [LARGE SCALE GENOMIC DNA]</scope>
    <source>
        <strain evidence="4">St1</strain>
    </source>
</reference>
<feature type="signal peptide" evidence="2">
    <location>
        <begin position="1"/>
        <end position="25"/>
    </location>
</feature>
<name>A0A5M8P4Q6_9BACT</name>
<gene>
    <name evidence="3" type="ORF">EZS26_000453</name>
    <name evidence="4" type="ORF">EZS26_000514</name>
</gene>
<accession>A0A5M8P4Q6</accession>
<comment type="caution">
    <text evidence="4">The sequence shown here is derived from an EMBL/GenBank/DDBJ whole genome shotgun (WGS) entry which is preliminary data.</text>
</comment>
<proteinExistence type="inferred from homology"/>
<dbReference type="InterPro" id="IPR011659">
    <property type="entry name" value="WD40"/>
</dbReference>
<evidence type="ECO:0000256" key="2">
    <source>
        <dbReference type="SAM" id="SignalP"/>
    </source>
</evidence>
<evidence type="ECO:0000313" key="4">
    <source>
        <dbReference type="EMBL" id="KAA6303354.1"/>
    </source>
</evidence>
<dbReference type="Pfam" id="PF07676">
    <property type="entry name" value="PD40"/>
    <property type="match status" value="2"/>
</dbReference>
<evidence type="ECO:0000313" key="5">
    <source>
        <dbReference type="Proteomes" id="UP000324575"/>
    </source>
</evidence>
<organism evidence="4 5">
    <name type="scientific">Candidatus Ordinivivax streblomastigis</name>
    <dbReference type="NCBI Taxonomy" id="2540710"/>
    <lineage>
        <taxon>Bacteria</taxon>
        <taxon>Pseudomonadati</taxon>
        <taxon>Bacteroidota</taxon>
        <taxon>Bacteroidia</taxon>
        <taxon>Bacteroidales</taxon>
        <taxon>Candidatus Ordinivivax</taxon>
    </lineage>
</organism>
<dbReference type="SUPFAM" id="SSF82171">
    <property type="entry name" value="DPP6 N-terminal domain-like"/>
    <property type="match status" value="1"/>
</dbReference>
<evidence type="ECO:0000313" key="3">
    <source>
        <dbReference type="EMBL" id="KAA6303293.1"/>
    </source>
</evidence>
<protein>
    <submittedName>
        <fullName evidence="4">Protein TolB</fullName>
    </submittedName>
</protein>
<feature type="chain" id="PRO_5036147418" evidence="2">
    <location>
        <begin position="26"/>
        <end position="483"/>
    </location>
</feature>
<dbReference type="Gene3D" id="2.120.10.30">
    <property type="entry name" value="TolB, C-terminal domain"/>
    <property type="match status" value="2"/>
</dbReference>